<dbReference type="KEGG" id="salm:D0Y50_16790"/>
<evidence type="ECO:0000313" key="2">
    <source>
        <dbReference type="EMBL" id="AXR07870.1"/>
    </source>
</evidence>
<feature type="chain" id="PRO_5016955442" evidence="1">
    <location>
        <begin position="29"/>
        <end position="459"/>
    </location>
</feature>
<dbReference type="PROSITE" id="PS51257">
    <property type="entry name" value="PROKAR_LIPOPROTEIN"/>
    <property type="match status" value="1"/>
</dbReference>
<dbReference type="AlphaFoldDB" id="A0A346NQR3"/>
<evidence type="ECO:0000313" key="3">
    <source>
        <dbReference type="Proteomes" id="UP000262073"/>
    </source>
</evidence>
<keyword evidence="3" id="KW-1185">Reference proteome</keyword>
<sequence>MRSRLMLYRLFVLSLVVSVLGLSGCGGSDDSNSDYSYAYLQFYNASPNGATVTMREIDDGDSYGSAQFGDATAVNSLDSGEIELEFIRTDSDDQEVLIDTMTVNLDVGYKTLIVLSGDFAAPEFVEYKYERETLDDHFRLFFTNLQVDGTSYDIYMSEDGDPFEAANYLGTLDYQSLTEGTFWDPDDDSDDFDTGEYTLYLTLPGETEVVFESQTLDFDYETEYFLTLRDVSGAIVEGLSVDAILNSTYVTNITDVDATSQYRIYNSTDIDTPLNVTFAGNDDNDKEFTLSSGELSDFTSIDYGDYRITVTTADGETTALTNKLITLNQGQSKAILIYETQGKLGAATFEESGLPQSYDKTVNFINLVDDFDNIDFFLVRKDETIDTADYYALNLEFGEDSVLVLPEDYYEIIAVYEDDNEEQILLDRTSLTGFTEDANYIVTVEPADNATGYEIVVLQ</sequence>
<evidence type="ECO:0000256" key="1">
    <source>
        <dbReference type="SAM" id="SignalP"/>
    </source>
</evidence>
<keyword evidence="1" id="KW-0732">Signal</keyword>
<organism evidence="2 3">
    <name type="scientific">Salinimonas sediminis</name>
    <dbReference type="NCBI Taxonomy" id="2303538"/>
    <lineage>
        <taxon>Bacteria</taxon>
        <taxon>Pseudomonadati</taxon>
        <taxon>Pseudomonadota</taxon>
        <taxon>Gammaproteobacteria</taxon>
        <taxon>Alteromonadales</taxon>
        <taxon>Alteromonadaceae</taxon>
        <taxon>Alteromonas/Salinimonas group</taxon>
        <taxon>Salinimonas</taxon>
    </lineage>
</organism>
<accession>A0A346NQR3</accession>
<dbReference type="Proteomes" id="UP000262073">
    <property type="component" value="Chromosome"/>
</dbReference>
<gene>
    <name evidence="2" type="ORF">D0Y50_16790</name>
</gene>
<proteinExistence type="predicted"/>
<dbReference type="RefSeq" id="WP_117318112.1">
    <property type="nucleotide sequence ID" value="NZ_CP031769.1"/>
</dbReference>
<dbReference type="EMBL" id="CP031769">
    <property type="protein sequence ID" value="AXR07870.1"/>
    <property type="molecule type" value="Genomic_DNA"/>
</dbReference>
<reference evidence="2 3" key="1">
    <citation type="submission" date="2018-08" db="EMBL/GenBank/DDBJ databases">
        <title>Salinimonas sediminis sp. nov., a piezophilic bacterium isolated from a deep-sea sediment sample from the New Britain Trench.</title>
        <authorList>
            <person name="Cao J."/>
        </authorList>
    </citation>
    <scope>NUCLEOTIDE SEQUENCE [LARGE SCALE GENOMIC DNA]</scope>
    <source>
        <strain evidence="2 3">N102</strain>
    </source>
</reference>
<protein>
    <submittedName>
        <fullName evidence="2">DUF4397 domain-containing protein</fullName>
    </submittedName>
</protein>
<feature type="signal peptide" evidence="1">
    <location>
        <begin position="1"/>
        <end position="28"/>
    </location>
</feature>
<name>A0A346NQR3_9ALTE</name>
<dbReference type="OrthoDB" id="5758965at2"/>